<evidence type="ECO:0000256" key="1">
    <source>
        <dbReference type="ARBA" id="ARBA00022491"/>
    </source>
</evidence>
<dbReference type="InterPro" id="IPR001669">
    <property type="entry name" value="Arg_repress"/>
</dbReference>
<comment type="caution">
    <text evidence="5">The sequence shown here is derived from an EMBL/GenBank/DDBJ whole genome shotgun (WGS) entry which is preliminary data.</text>
</comment>
<keyword evidence="2" id="KW-0238">DNA-binding</keyword>
<accession>A0A4Q9HP73</accession>
<protein>
    <recommendedName>
        <fullName evidence="2">Arginine repressor</fullName>
    </recommendedName>
</protein>
<keyword evidence="2" id="KW-0805">Transcription regulation</keyword>
<gene>
    <name evidence="2" type="primary">argR</name>
    <name evidence="5" type="ORF">EYS09_26685</name>
</gene>
<comment type="pathway">
    <text evidence="2">Amino-acid biosynthesis; L-arginine biosynthesis [regulation].</text>
</comment>
<dbReference type="GO" id="GO:0003677">
    <property type="term" value="F:DNA binding"/>
    <property type="evidence" value="ECO:0007669"/>
    <property type="project" value="UniProtKB-KW"/>
</dbReference>
<keyword evidence="2" id="KW-0055">Arginine biosynthesis</keyword>
<proteinExistence type="inferred from homology"/>
<dbReference type="PANTHER" id="PTHR34471:SF1">
    <property type="entry name" value="ARGININE REPRESSOR"/>
    <property type="match status" value="1"/>
</dbReference>
<keyword evidence="2" id="KW-0804">Transcription</keyword>
<dbReference type="InterPro" id="IPR036251">
    <property type="entry name" value="Arg_repress_C_sf"/>
</dbReference>
<dbReference type="GO" id="GO:0005737">
    <property type="term" value="C:cytoplasm"/>
    <property type="evidence" value="ECO:0007669"/>
    <property type="project" value="UniProtKB-SubCell"/>
</dbReference>
<evidence type="ECO:0000256" key="3">
    <source>
        <dbReference type="SAM" id="MobiDB-lite"/>
    </source>
</evidence>
<dbReference type="AlphaFoldDB" id="A0A4Q9HP73"/>
<dbReference type="GO" id="GO:1900079">
    <property type="term" value="P:regulation of arginine biosynthetic process"/>
    <property type="evidence" value="ECO:0007669"/>
    <property type="project" value="UniProtKB-UniRule"/>
</dbReference>
<keyword evidence="2" id="KW-0028">Amino-acid biosynthesis</keyword>
<keyword evidence="1 2" id="KW-0678">Repressor</keyword>
<evidence type="ECO:0000259" key="4">
    <source>
        <dbReference type="Pfam" id="PF02863"/>
    </source>
</evidence>
<feature type="compositionally biased region" description="Low complexity" evidence="3">
    <location>
        <begin position="1"/>
        <end position="11"/>
    </location>
</feature>
<organism evidence="5 6">
    <name type="scientific">Streptomyces kasugaensis</name>
    <dbReference type="NCBI Taxonomy" id="1946"/>
    <lineage>
        <taxon>Bacteria</taxon>
        <taxon>Bacillati</taxon>
        <taxon>Actinomycetota</taxon>
        <taxon>Actinomycetes</taxon>
        <taxon>Kitasatosporales</taxon>
        <taxon>Streptomycetaceae</taxon>
        <taxon>Streptomyces</taxon>
    </lineage>
</organism>
<comment type="similarity">
    <text evidence="2">Belongs to the ArgR family.</text>
</comment>
<dbReference type="Pfam" id="PF02863">
    <property type="entry name" value="Arg_repressor_C"/>
    <property type="match status" value="1"/>
</dbReference>
<dbReference type="InterPro" id="IPR020899">
    <property type="entry name" value="Arg_repress_C"/>
</dbReference>
<keyword evidence="6" id="KW-1185">Reference proteome</keyword>
<keyword evidence="2" id="KW-0963">Cytoplasm</keyword>
<dbReference type="UniPathway" id="UPA00068"/>
<comment type="function">
    <text evidence="2">Regulates arginine biosynthesis genes.</text>
</comment>
<dbReference type="GO" id="GO:0034618">
    <property type="term" value="F:arginine binding"/>
    <property type="evidence" value="ECO:0007669"/>
    <property type="project" value="InterPro"/>
</dbReference>
<reference evidence="5 6" key="1">
    <citation type="submission" date="2019-02" db="EMBL/GenBank/DDBJ databases">
        <title>Draft Genome Sequence of Streptomyces sp. AM-2504, identified by 16S rRNA comparative analysis as a Streptomyces Kasugaensis strain.</title>
        <authorList>
            <person name="Napolioni V."/>
            <person name="Giuliodori A.M."/>
            <person name="Spurio R."/>
            <person name="Fabbretti A."/>
        </authorList>
    </citation>
    <scope>NUCLEOTIDE SEQUENCE [LARGE SCALE GENOMIC DNA]</scope>
    <source>
        <strain evidence="5 6">AM-2504</strain>
    </source>
</reference>
<dbReference type="EMBL" id="SIXH01000308">
    <property type="protein sequence ID" value="TBO56673.1"/>
    <property type="molecule type" value="Genomic_DNA"/>
</dbReference>
<evidence type="ECO:0000256" key="2">
    <source>
        <dbReference type="HAMAP-Rule" id="MF_00173"/>
    </source>
</evidence>
<feature type="region of interest" description="Disordered" evidence="3">
    <location>
        <begin position="1"/>
        <end position="34"/>
    </location>
</feature>
<dbReference type="PRINTS" id="PR01467">
    <property type="entry name" value="ARGREPRESSOR"/>
</dbReference>
<dbReference type="GO" id="GO:0051259">
    <property type="term" value="P:protein complex oligomerization"/>
    <property type="evidence" value="ECO:0007669"/>
    <property type="project" value="InterPro"/>
</dbReference>
<dbReference type="RefSeq" id="WP_131125156.1">
    <property type="nucleotide sequence ID" value="NZ_SIXH01000308.1"/>
</dbReference>
<sequence length="105" mass="10545">MPAAPSAGGRARPPRARTDAHPAGGRGTRAAASPRNMVLGAARTGGTVVLRTPPGGARLVASLIDATPDLDVLGCVAGNDVVVVVCRDGTAGDQVLRFFRTTAES</sequence>
<name>A0A4Q9HP73_STRKA</name>
<feature type="domain" description="Arginine repressor C-terminal" evidence="4">
    <location>
        <begin position="36"/>
        <end position="99"/>
    </location>
</feature>
<comment type="subcellular location">
    <subcellularLocation>
        <location evidence="2">Cytoplasm</location>
    </subcellularLocation>
</comment>
<dbReference type="GO" id="GO:0003700">
    <property type="term" value="F:DNA-binding transcription factor activity"/>
    <property type="evidence" value="ECO:0007669"/>
    <property type="project" value="UniProtKB-UniRule"/>
</dbReference>
<dbReference type="Gene3D" id="3.30.1360.40">
    <property type="match status" value="1"/>
</dbReference>
<dbReference type="HAMAP" id="MF_00173">
    <property type="entry name" value="Arg_repressor"/>
    <property type="match status" value="1"/>
</dbReference>
<dbReference type="PANTHER" id="PTHR34471">
    <property type="entry name" value="ARGININE REPRESSOR"/>
    <property type="match status" value="1"/>
</dbReference>
<evidence type="ECO:0000313" key="5">
    <source>
        <dbReference type="EMBL" id="TBO56673.1"/>
    </source>
</evidence>
<dbReference type="SUPFAM" id="SSF55252">
    <property type="entry name" value="C-terminal domain of arginine repressor"/>
    <property type="match status" value="1"/>
</dbReference>
<dbReference type="GO" id="GO:0006526">
    <property type="term" value="P:L-arginine biosynthetic process"/>
    <property type="evidence" value="ECO:0007669"/>
    <property type="project" value="UniProtKB-UniPathway"/>
</dbReference>
<dbReference type="Proteomes" id="UP000292452">
    <property type="component" value="Unassembled WGS sequence"/>
</dbReference>
<evidence type="ECO:0000313" key="6">
    <source>
        <dbReference type="Proteomes" id="UP000292452"/>
    </source>
</evidence>